<dbReference type="GO" id="GO:0004792">
    <property type="term" value="F:thiosulfate-cyanide sulfurtransferase activity"/>
    <property type="evidence" value="ECO:0007669"/>
    <property type="project" value="InterPro"/>
</dbReference>
<protein>
    <submittedName>
        <fullName evidence="2">Rhodanese-like domain-containing protein</fullName>
    </submittedName>
</protein>
<evidence type="ECO:0000313" key="3">
    <source>
        <dbReference type="Proteomes" id="UP000265816"/>
    </source>
</evidence>
<gene>
    <name evidence="2" type="ORF">D1970_14920</name>
</gene>
<feature type="domain" description="Rhodanese" evidence="1">
    <location>
        <begin position="35"/>
        <end position="120"/>
    </location>
</feature>
<reference evidence="2 3" key="1">
    <citation type="submission" date="2018-08" db="EMBL/GenBank/DDBJ databases">
        <title>Bacillus jemisoniae sp. nov., Bacillus chryseoplanitiae sp. nov., Bacillus resnikiae sp. nov., and Bacillus frankliniae sp. nov., isolated from Viking spacecraft and associated surfaces.</title>
        <authorList>
            <person name="Seuylemezian A."/>
            <person name="Vaishampayan P."/>
        </authorList>
    </citation>
    <scope>NUCLEOTIDE SEQUENCE [LARGE SCALE GENOMIC DNA]</scope>
    <source>
        <strain evidence="2 3">JJ-247</strain>
    </source>
</reference>
<dbReference type="OrthoDB" id="9800872at2"/>
<dbReference type="SMART" id="SM00450">
    <property type="entry name" value="RHOD"/>
    <property type="match status" value="1"/>
</dbReference>
<dbReference type="RefSeq" id="WP_119113663.1">
    <property type="nucleotide sequence ID" value="NZ_CBCSEO010000005.1"/>
</dbReference>
<dbReference type="SUPFAM" id="SSF52821">
    <property type="entry name" value="Rhodanese/Cell cycle control phosphatase"/>
    <property type="match status" value="1"/>
</dbReference>
<dbReference type="EMBL" id="QWVT01000024">
    <property type="protein sequence ID" value="RID83888.1"/>
    <property type="molecule type" value="Genomic_DNA"/>
</dbReference>
<dbReference type="CDD" id="cd00158">
    <property type="entry name" value="RHOD"/>
    <property type="match status" value="1"/>
</dbReference>
<comment type="caution">
    <text evidence="2">The sequence shown here is derived from an EMBL/GenBank/DDBJ whole genome shotgun (WGS) entry which is preliminary data.</text>
</comment>
<dbReference type="InterPro" id="IPR001307">
    <property type="entry name" value="Thiosulphate_STrfase_CS"/>
</dbReference>
<dbReference type="InterPro" id="IPR001763">
    <property type="entry name" value="Rhodanese-like_dom"/>
</dbReference>
<dbReference type="PROSITE" id="PS51257">
    <property type="entry name" value="PROKAR_LIPOPROTEIN"/>
    <property type="match status" value="1"/>
</dbReference>
<dbReference type="InterPro" id="IPR036873">
    <property type="entry name" value="Rhodanese-like_dom_sf"/>
</dbReference>
<dbReference type="PROSITE" id="PS00380">
    <property type="entry name" value="RHODANESE_1"/>
    <property type="match status" value="1"/>
</dbReference>
<dbReference type="Gene3D" id="3.40.250.10">
    <property type="entry name" value="Rhodanese-like domain"/>
    <property type="match status" value="1"/>
</dbReference>
<keyword evidence="3" id="KW-1185">Reference proteome</keyword>
<accession>A0A398B4Y7</accession>
<dbReference type="Pfam" id="PF00581">
    <property type="entry name" value="Rhodanese"/>
    <property type="match status" value="1"/>
</dbReference>
<dbReference type="InterPro" id="IPR050229">
    <property type="entry name" value="GlpE_sulfurtransferase"/>
</dbReference>
<evidence type="ECO:0000259" key="1">
    <source>
        <dbReference type="PROSITE" id="PS50206"/>
    </source>
</evidence>
<proteinExistence type="predicted"/>
<organism evidence="2 3">
    <name type="scientific">Mesobacillus zeae</name>
    <dbReference type="NCBI Taxonomy" id="1917180"/>
    <lineage>
        <taxon>Bacteria</taxon>
        <taxon>Bacillati</taxon>
        <taxon>Bacillota</taxon>
        <taxon>Bacilli</taxon>
        <taxon>Bacillales</taxon>
        <taxon>Bacillaceae</taxon>
        <taxon>Mesobacillus</taxon>
    </lineage>
</organism>
<dbReference type="Proteomes" id="UP000265816">
    <property type="component" value="Unassembled WGS sequence"/>
</dbReference>
<name>A0A398B4Y7_9BACI</name>
<dbReference type="PANTHER" id="PTHR43031">
    <property type="entry name" value="FAD-DEPENDENT OXIDOREDUCTASE"/>
    <property type="match status" value="1"/>
</dbReference>
<dbReference type="AlphaFoldDB" id="A0A398B4Y7"/>
<evidence type="ECO:0000313" key="2">
    <source>
        <dbReference type="EMBL" id="RID83888.1"/>
    </source>
</evidence>
<sequence length="120" mass="13124">MKRLIAILIASSMLAGCSDSDYRNITADKAKNMVEEGQVEVIDVRTPAEFKEGHIPGAESIPLKELGEKLTSLDRKGNYLIVCKGGGRSADASTLLNDENFKNIYNMTGGMDDWNGEIEK</sequence>
<dbReference type="PANTHER" id="PTHR43031:SF17">
    <property type="entry name" value="SULFURTRANSFERASE YTWF-RELATED"/>
    <property type="match status" value="1"/>
</dbReference>
<dbReference type="PROSITE" id="PS50206">
    <property type="entry name" value="RHODANESE_3"/>
    <property type="match status" value="1"/>
</dbReference>